<feature type="transmembrane region" description="Helical" evidence="1">
    <location>
        <begin position="252"/>
        <end position="272"/>
    </location>
</feature>
<feature type="transmembrane region" description="Helical" evidence="1">
    <location>
        <begin position="112"/>
        <end position="133"/>
    </location>
</feature>
<dbReference type="EMBL" id="JBHUMM010000043">
    <property type="protein sequence ID" value="MFD2672982.1"/>
    <property type="molecule type" value="Genomic_DNA"/>
</dbReference>
<evidence type="ECO:0000313" key="2">
    <source>
        <dbReference type="EMBL" id="MFD2672982.1"/>
    </source>
</evidence>
<feature type="transmembrane region" description="Helical" evidence="1">
    <location>
        <begin position="160"/>
        <end position="186"/>
    </location>
</feature>
<dbReference type="PANTHER" id="PTHR37305">
    <property type="entry name" value="INTEGRAL MEMBRANE PROTEIN-RELATED"/>
    <property type="match status" value="1"/>
</dbReference>
<keyword evidence="1" id="KW-0472">Membrane</keyword>
<dbReference type="Pfam" id="PF12679">
    <property type="entry name" value="ABC2_membrane_2"/>
    <property type="match status" value="1"/>
</dbReference>
<protein>
    <submittedName>
        <fullName evidence="2">ABC transporter permease</fullName>
    </submittedName>
</protein>
<reference evidence="3" key="1">
    <citation type="journal article" date="2019" name="Int. J. Syst. Evol. Microbiol.">
        <title>The Global Catalogue of Microorganisms (GCM) 10K type strain sequencing project: providing services to taxonomists for standard genome sequencing and annotation.</title>
        <authorList>
            <consortium name="The Broad Institute Genomics Platform"/>
            <consortium name="The Broad Institute Genome Sequencing Center for Infectious Disease"/>
            <person name="Wu L."/>
            <person name="Ma J."/>
        </authorList>
    </citation>
    <scope>NUCLEOTIDE SEQUENCE [LARGE SCALE GENOMIC DNA]</scope>
    <source>
        <strain evidence="3">KCTC 33676</strain>
    </source>
</reference>
<dbReference type="RefSeq" id="WP_379930539.1">
    <property type="nucleotide sequence ID" value="NZ_JBHUMM010000043.1"/>
</dbReference>
<keyword evidence="3" id="KW-1185">Reference proteome</keyword>
<feature type="transmembrane region" description="Helical" evidence="1">
    <location>
        <begin position="226"/>
        <end position="245"/>
    </location>
</feature>
<feature type="transmembrane region" description="Helical" evidence="1">
    <location>
        <begin position="21"/>
        <end position="40"/>
    </location>
</feature>
<organism evidence="2 3">
    <name type="scientific">Marinicrinis sediminis</name>
    <dbReference type="NCBI Taxonomy" id="1652465"/>
    <lineage>
        <taxon>Bacteria</taxon>
        <taxon>Bacillati</taxon>
        <taxon>Bacillota</taxon>
        <taxon>Bacilli</taxon>
        <taxon>Bacillales</taxon>
        <taxon>Paenibacillaceae</taxon>
    </lineage>
</organism>
<comment type="caution">
    <text evidence="2">The sequence shown here is derived from an EMBL/GenBank/DDBJ whole genome shotgun (WGS) entry which is preliminary data.</text>
</comment>
<keyword evidence="1" id="KW-1133">Transmembrane helix</keyword>
<feature type="transmembrane region" description="Helical" evidence="1">
    <location>
        <begin position="301"/>
        <end position="323"/>
    </location>
</feature>
<proteinExistence type="predicted"/>
<gene>
    <name evidence="2" type="ORF">ACFSUC_15540</name>
</gene>
<dbReference type="Proteomes" id="UP001597497">
    <property type="component" value="Unassembled WGS sequence"/>
</dbReference>
<accession>A0ABW5RDF1</accession>
<evidence type="ECO:0000313" key="3">
    <source>
        <dbReference type="Proteomes" id="UP001597497"/>
    </source>
</evidence>
<name>A0ABW5RDF1_9BACL</name>
<dbReference type="PANTHER" id="PTHR37305:SF2">
    <property type="entry name" value="BACITRACIN TRANSPORT PERMEASE PROTEIN BCRB"/>
    <property type="match status" value="1"/>
</dbReference>
<keyword evidence="1" id="KW-0812">Transmembrane</keyword>
<sequence length="330" mass="37021">MVSLIPLVRNEVLKIWKKKRFFVILAILLVLIPIFTYAQFKVATNLQDQIGSDDWKIQLQEKVNDYTDRINSPRMLPEWKEYLKVQIQIMQYHIDSDVNPESPNGVTFTREFLKNSVGLFLPLMILVIASDLISSEHAQGTIKLLLTRPVRRWKVLTSKLLALMLYVSLSVIALVTLSYVIAGAVFGFSGWNMPVLTGFQVVGDTVDTSMVQLVDQWQFILMEMGLAWYSSLVVGILAVMVSILIRSTAAGMGIMLATLIAGTILTNMASSWESAKYFFMVNLETVIYLTGQKPPIAGMDLGFSLSILTMTAAVSILISYLFFTKKDILN</sequence>
<evidence type="ECO:0000256" key="1">
    <source>
        <dbReference type="SAM" id="Phobius"/>
    </source>
</evidence>